<evidence type="ECO:0000256" key="8">
    <source>
        <dbReference type="PIRNR" id="PIRNR002030"/>
    </source>
</evidence>
<evidence type="ECO:0000256" key="5">
    <source>
        <dbReference type="ARBA" id="ARBA00022621"/>
    </source>
</evidence>
<dbReference type="EMBL" id="BAABFR010000061">
    <property type="protein sequence ID" value="GAA4398281.1"/>
    <property type="molecule type" value="Genomic_DNA"/>
</dbReference>
<dbReference type="Pfam" id="PF01152">
    <property type="entry name" value="Bac_globin"/>
    <property type="match status" value="1"/>
</dbReference>
<evidence type="ECO:0000313" key="10">
    <source>
        <dbReference type="Proteomes" id="UP001500635"/>
    </source>
</evidence>
<comment type="caution">
    <text evidence="9">The sequence shown here is derived from an EMBL/GenBank/DDBJ whole genome shotgun (WGS) entry which is preliminary data.</text>
</comment>
<keyword evidence="7 8" id="KW-0408">Iron</keyword>
<comment type="similarity">
    <text evidence="2 8">Belongs to the truncated hemoglobin family. Group I subfamily.</text>
</comment>
<dbReference type="CDD" id="cd00454">
    <property type="entry name" value="TrHb1_N"/>
    <property type="match status" value="1"/>
</dbReference>
<dbReference type="PROSITE" id="PS01213">
    <property type="entry name" value="GLOBIN_FAM_2"/>
    <property type="match status" value="1"/>
</dbReference>
<dbReference type="Proteomes" id="UP001500635">
    <property type="component" value="Unassembled WGS sequence"/>
</dbReference>
<evidence type="ECO:0000256" key="6">
    <source>
        <dbReference type="ARBA" id="ARBA00022723"/>
    </source>
</evidence>
<evidence type="ECO:0000256" key="2">
    <source>
        <dbReference type="ARBA" id="ARBA00009660"/>
    </source>
</evidence>
<evidence type="ECO:0000256" key="3">
    <source>
        <dbReference type="ARBA" id="ARBA00022448"/>
    </source>
</evidence>
<dbReference type="InterPro" id="IPR016339">
    <property type="entry name" value="Hemoglobin_trunc_I"/>
</dbReference>
<gene>
    <name evidence="9" type="primary">glbN</name>
    <name evidence="9" type="ORF">GCM10023147_34380</name>
</gene>
<keyword evidence="10" id="KW-1185">Reference proteome</keyword>
<sequence>MRNRTVIGPDVGVTGAACAVGMNQPTSIFDQIGGYEALMAVVDDFYVRVLADGELAGFFTGTTMSRLKGRQVEFFAAALGGPDPYTGAPMKQVHRGRGITMHHFELVAGHLRDALLAAGVPADVASQILRSIAPMARDIVSAGAA</sequence>
<keyword evidence="6 8" id="KW-0479">Metal-binding</keyword>
<keyword evidence="4 8" id="KW-0349">Heme</keyword>
<protein>
    <recommendedName>
        <fullName evidence="8">Group 1 truncated hemoglobin</fullName>
    </recommendedName>
</protein>
<dbReference type="InterPro" id="IPR019795">
    <property type="entry name" value="Globin_bac-like_CS"/>
</dbReference>
<evidence type="ECO:0000256" key="7">
    <source>
        <dbReference type="ARBA" id="ARBA00023004"/>
    </source>
</evidence>
<accession>A0ABP8JZ13</accession>
<dbReference type="Gene3D" id="1.10.490.10">
    <property type="entry name" value="Globins"/>
    <property type="match status" value="1"/>
</dbReference>
<reference evidence="10" key="1">
    <citation type="journal article" date="2019" name="Int. J. Syst. Evol. Microbiol.">
        <title>The Global Catalogue of Microorganisms (GCM) 10K type strain sequencing project: providing services to taxonomists for standard genome sequencing and annotation.</title>
        <authorList>
            <consortium name="The Broad Institute Genomics Platform"/>
            <consortium name="The Broad Institute Genome Sequencing Center for Infectious Disease"/>
            <person name="Wu L."/>
            <person name="Ma J."/>
        </authorList>
    </citation>
    <scope>NUCLEOTIDE SEQUENCE [LARGE SCALE GENOMIC DNA]</scope>
    <source>
        <strain evidence="10">JCM 17688</strain>
    </source>
</reference>
<keyword evidence="3 8" id="KW-0813">Transport</keyword>
<evidence type="ECO:0000256" key="4">
    <source>
        <dbReference type="ARBA" id="ARBA00022617"/>
    </source>
</evidence>
<dbReference type="InterPro" id="IPR009050">
    <property type="entry name" value="Globin-like_sf"/>
</dbReference>
<dbReference type="SUPFAM" id="SSF46458">
    <property type="entry name" value="Globin-like"/>
    <property type="match status" value="1"/>
</dbReference>
<keyword evidence="5 8" id="KW-0561">Oxygen transport</keyword>
<organism evidence="9 10">
    <name type="scientific">Tsukamurella soli</name>
    <dbReference type="NCBI Taxonomy" id="644556"/>
    <lineage>
        <taxon>Bacteria</taxon>
        <taxon>Bacillati</taxon>
        <taxon>Actinomycetota</taxon>
        <taxon>Actinomycetes</taxon>
        <taxon>Mycobacteriales</taxon>
        <taxon>Tsukamurellaceae</taxon>
        <taxon>Tsukamurella</taxon>
    </lineage>
</organism>
<comment type="cofactor">
    <cofactor evidence="1 8">
        <name>heme</name>
        <dbReference type="ChEBI" id="CHEBI:30413"/>
    </cofactor>
</comment>
<dbReference type="PIRSF" id="PIRSF002030">
    <property type="entry name" value="Globin_Protozoa/Cyanobacteria"/>
    <property type="match status" value="1"/>
</dbReference>
<dbReference type="InterPro" id="IPR012292">
    <property type="entry name" value="Globin/Proto"/>
</dbReference>
<name>A0ABP8JZ13_9ACTN</name>
<dbReference type="InterPro" id="IPR001486">
    <property type="entry name" value="Hemoglobin_trunc"/>
</dbReference>
<proteinExistence type="inferred from homology"/>
<evidence type="ECO:0000256" key="1">
    <source>
        <dbReference type="ARBA" id="ARBA00001971"/>
    </source>
</evidence>
<evidence type="ECO:0000313" key="9">
    <source>
        <dbReference type="EMBL" id="GAA4398281.1"/>
    </source>
</evidence>